<gene>
    <name evidence="3" type="ORF">SAMN05660772_00277</name>
</gene>
<evidence type="ECO:0000259" key="2">
    <source>
        <dbReference type="Pfam" id="PF07811"/>
    </source>
</evidence>
<keyword evidence="4" id="KW-1185">Reference proteome</keyword>
<dbReference type="STRING" id="1122938.SAMN05660772_00277"/>
<keyword evidence="1" id="KW-1133">Transmembrane helix</keyword>
<evidence type="ECO:0000313" key="4">
    <source>
        <dbReference type="Proteomes" id="UP000192408"/>
    </source>
</evidence>
<evidence type="ECO:0000313" key="3">
    <source>
        <dbReference type="EMBL" id="SMB78974.1"/>
    </source>
</evidence>
<keyword evidence="1" id="KW-0812">Transmembrane</keyword>
<protein>
    <submittedName>
        <fullName evidence="3">Tight adherence protein E</fullName>
    </submittedName>
</protein>
<dbReference type="EMBL" id="FWWV01000001">
    <property type="protein sequence ID" value="SMB78974.1"/>
    <property type="molecule type" value="Genomic_DNA"/>
</dbReference>
<proteinExistence type="predicted"/>
<keyword evidence="1" id="KW-0472">Membrane</keyword>
<dbReference type="AlphaFoldDB" id="A0A1W1UDW8"/>
<feature type="transmembrane region" description="Helical" evidence="1">
    <location>
        <begin position="21"/>
        <end position="46"/>
    </location>
</feature>
<accession>A0A1W1UDW8</accession>
<dbReference type="Proteomes" id="UP000192408">
    <property type="component" value="Unassembled WGS sequence"/>
</dbReference>
<reference evidence="4" key="1">
    <citation type="submission" date="2017-04" db="EMBL/GenBank/DDBJ databases">
        <authorList>
            <person name="Varghese N."/>
            <person name="Submissions S."/>
        </authorList>
    </citation>
    <scope>NUCLEOTIDE SEQUENCE [LARGE SCALE GENOMIC DNA]</scope>
    <source>
        <strain evidence="4">DSM 23072</strain>
    </source>
</reference>
<name>A0A1W1UDW8_9PAST</name>
<organism evidence="3 4">
    <name type="scientific">Pasteurella testudinis DSM 23072</name>
    <dbReference type="NCBI Taxonomy" id="1122938"/>
    <lineage>
        <taxon>Bacteria</taxon>
        <taxon>Pseudomonadati</taxon>
        <taxon>Pseudomonadota</taxon>
        <taxon>Gammaproteobacteria</taxon>
        <taxon>Pasteurellales</taxon>
        <taxon>Pasteurellaceae</taxon>
        <taxon>Pasteurella</taxon>
    </lineage>
</organism>
<feature type="domain" description="TadE-like" evidence="2">
    <location>
        <begin position="13"/>
        <end position="55"/>
    </location>
</feature>
<dbReference type="InterPro" id="IPR012495">
    <property type="entry name" value="TadE-like_dom"/>
</dbReference>
<dbReference type="Pfam" id="PF07811">
    <property type="entry name" value="TadE"/>
    <property type="match status" value="1"/>
</dbReference>
<dbReference type="RefSeq" id="WP_084255550.1">
    <property type="nucleotide sequence ID" value="NZ_FWWV01000001.1"/>
</dbReference>
<evidence type="ECO:0000256" key="1">
    <source>
        <dbReference type="SAM" id="Phobius"/>
    </source>
</evidence>
<sequence length="177" mass="20507">MKNIRRFIRNAKGVSTVEFALTIPFFILLLSMIFELARISLLSAYLDYALSEAAREAKNRYVRGGDYQQIFTNKLEQEKTWQFLNFGGSFDIKTEYADDLKALLSNQYRTPVFDAQGNIISPTGSDAGLARYSFNYHYHSWIPLVPEKWISPIFHREIVVVQEYERSLFPFVSDGLL</sequence>